<keyword evidence="2" id="KW-1003">Cell membrane</keyword>
<evidence type="ECO:0000256" key="6">
    <source>
        <dbReference type="SAM" id="Phobius"/>
    </source>
</evidence>
<evidence type="ECO:0000313" key="8">
    <source>
        <dbReference type="EMBL" id="MEO3690982.1"/>
    </source>
</evidence>
<feature type="transmembrane region" description="Helical" evidence="6">
    <location>
        <begin position="219"/>
        <end position="238"/>
    </location>
</feature>
<evidence type="ECO:0000259" key="7">
    <source>
        <dbReference type="PROSITE" id="PS50850"/>
    </source>
</evidence>
<dbReference type="RefSeq" id="WP_347703796.1">
    <property type="nucleotide sequence ID" value="NZ_JBDPZD010000001.1"/>
</dbReference>
<feature type="transmembrane region" description="Helical" evidence="6">
    <location>
        <begin position="99"/>
        <end position="120"/>
    </location>
</feature>
<feature type="transmembrane region" description="Helical" evidence="6">
    <location>
        <begin position="369"/>
        <end position="387"/>
    </location>
</feature>
<protein>
    <submittedName>
        <fullName evidence="8">MFS transporter</fullName>
    </submittedName>
</protein>
<organism evidence="8 9">
    <name type="scientific">Roseateles paludis</name>
    <dbReference type="NCBI Taxonomy" id="3145238"/>
    <lineage>
        <taxon>Bacteria</taxon>
        <taxon>Pseudomonadati</taxon>
        <taxon>Pseudomonadota</taxon>
        <taxon>Betaproteobacteria</taxon>
        <taxon>Burkholderiales</taxon>
        <taxon>Sphaerotilaceae</taxon>
        <taxon>Roseateles</taxon>
    </lineage>
</organism>
<dbReference type="InterPro" id="IPR020846">
    <property type="entry name" value="MFS_dom"/>
</dbReference>
<dbReference type="SUPFAM" id="SSF103473">
    <property type="entry name" value="MFS general substrate transporter"/>
    <property type="match status" value="1"/>
</dbReference>
<dbReference type="InterPro" id="IPR011701">
    <property type="entry name" value="MFS"/>
</dbReference>
<evidence type="ECO:0000313" key="9">
    <source>
        <dbReference type="Proteomes" id="UP001495147"/>
    </source>
</evidence>
<keyword evidence="9" id="KW-1185">Reference proteome</keyword>
<reference evidence="8 9" key="1">
    <citation type="submission" date="2024-05" db="EMBL/GenBank/DDBJ databases">
        <title>Roseateles sp. DJS-2-20 16S ribosomal RNA gene Genome sequencing and assembly.</title>
        <authorList>
            <person name="Woo H."/>
        </authorList>
    </citation>
    <scope>NUCLEOTIDE SEQUENCE [LARGE SCALE GENOMIC DNA]</scope>
    <source>
        <strain evidence="8 9">DJS-2-20</strain>
    </source>
</reference>
<dbReference type="PROSITE" id="PS50850">
    <property type="entry name" value="MFS"/>
    <property type="match status" value="1"/>
</dbReference>
<evidence type="ECO:0000256" key="3">
    <source>
        <dbReference type="ARBA" id="ARBA00022692"/>
    </source>
</evidence>
<comment type="caution">
    <text evidence="8">The sequence shown here is derived from an EMBL/GenBank/DDBJ whole genome shotgun (WGS) entry which is preliminary data.</text>
</comment>
<feature type="transmembrane region" description="Helical" evidence="6">
    <location>
        <begin position="73"/>
        <end position="93"/>
    </location>
</feature>
<feature type="transmembrane region" description="Helical" evidence="6">
    <location>
        <begin position="250"/>
        <end position="269"/>
    </location>
</feature>
<keyword evidence="4 6" id="KW-1133">Transmembrane helix</keyword>
<dbReference type="Pfam" id="PF07690">
    <property type="entry name" value="MFS_1"/>
    <property type="match status" value="1"/>
</dbReference>
<evidence type="ECO:0000256" key="2">
    <source>
        <dbReference type="ARBA" id="ARBA00022475"/>
    </source>
</evidence>
<name>A0ABV0FZV6_9BURK</name>
<dbReference type="PANTHER" id="PTHR43124">
    <property type="entry name" value="PURINE EFFLUX PUMP PBUE"/>
    <property type="match status" value="1"/>
</dbReference>
<feature type="transmembrane region" description="Helical" evidence="6">
    <location>
        <begin position="290"/>
        <end position="311"/>
    </location>
</feature>
<keyword evidence="5 6" id="KW-0472">Membrane</keyword>
<feature type="transmembrane region" description="Helical" evidence="6">
    <location>
        <begin position="159"/>
        <end position="177"/>
    </location>
</feature>
<evidence type="ECO:0000256" key="5">
    <source>
        <dbReference type="ARBA" id="ARBA00023136"/>
    </source>
</evidence>
<gene>
    <name evidence="8" type="ORF">ABDJ85_05825</name>
</gene>
<proteinExistence type="predicted"/>
<evidence type="ECO:0000256" key="1">
    <source>
        <dbReference type="ARBA" id="ARBA00004651"/>
    </source>
</evidence>
<evidence type="ECO:0000256" key="4">
    <source>
        <dbReference type="ARBA" id="ARBA00022989"/>
    </source>
</evidence>
<dbReference type="InterPro" id="IPR050189">
    <property type="entry name" value="MFS_Efflux_Transporters"/>
</dbReference>
<feature type="domain" description="Major facilitator superfamily (MFS) profile" evidence="7">
    <location>
        <begin position="6"/>
        <end position="392"/>
    </location>
</feature>
<dbReference type="Gene3D" id="1.20.1250.20">
    <property type="entry name" value="MFS general substrate transporter like domains"/>
    <property type="match status" value="1"/>
</dbReference>
<dbReference type="InterPro" id="IPR036259">
    <property type="entry name" value="MFS_trans_sf"/>
</dbReference>
<comment type="subcellular location">
    <subcellularLocation>
        <location evidence="1">Cell membrane</location>
        <topology evidence="1">Multi-pass membrane protein</topology>
    </subcellularLocation>
</comment>
<feature type="transmembrane region" description="Helical" evidence="6">
    <location>
        <begin position="43"/>
        <end position="61"/>
    </location>
</feature>
<dbReference type="PANTHER" id="PTHR43124:SF3">
    <property type="entry name" value="CHLORAMPHENICOL EFFLUX PUMP RV0191"/>
    <property type="match status" value="1"/>
</dbReference>
<dbReference type="Proteomes" id="UP001495147">
    <property type="component" value="Unassembled WGS sequence"/>
</dbReference>
<dbReference type="EMBL" id="JBDPZD010000001">
    <property type="protein sequence ID" value="MEO3690982.1"/>
    <property type="molecule type" value="Genomic_DNA"/>
</dbReference>
<keyword evidence="3 6" id="KW-0812">Transmembrane</keyword>
<sequence length="395" mass="40061">MSRPRVVIALGLSQTLAWGSSFYLPALLIGQMSQGVGLAAPTVWAVFSGALVISAVTGPRAGARIDRWGGRSVLMGTNLVFAAGLALLALAQGPVGLCAAWLLLGVGMGAGLYDAAFATLARLYGSEARSAITGITLIAGFASTVGWPLTAWLEHALGWRGACWAWAALHLLIGLPLNASLPRAQPAHDAEAVPQAAGSPSTAKTPEPMAPVSPLTVGLLAWVFAVVAFTSTALAAHLPGLLALQGATPAAVVLAGSLLGPAQVAARLLEFGVLRRLHPLVSGRLAACMHPLAATLLMLLGAPAAAAFALLHGAGNGVLTITRGTLPLALFGPAGYGQRQGWLMLPGRLTAALAPWSFGVLLAGLGTRVLWVSAGLGLSAVLALMAIRPRTSEGT</sequence>
<feature type="transmembrane region" description="Helical" evidence="6">
    <location>
        <begin position="132"/>
        <end position="153"/>
    </location>
</feature>
<accession>A0ABV0FZV6</accession>